<sequence length="245" mass="27823">MIIGEKIFFQCFAGFQNTKKASIDSLFFFFHHQDVIMISICSSQQSARVYIVIYHNHDQTINEHTLLWAIHVGSNHDEMPNVAKCLYQANDDQSEGSECSTISCFSLVCCILIAHTTDKASAVRCIEKVEERNDQEHTPTSSKAFVRDAIEMLAHEQSILGKHQLDWDVIEARTVRYSYLQSDDFSQVDPAQNSHVANGLIATYDLINEQDITLRLTKYHQNGLVGFVARKTKCLRTTVYKALQG</sequence>
<evidence type="ECO:0000313" key="2">
    <source>
        <dbReference type="Proteomes" id="UP000245771"/>
    </source>
</evidence>
<evidence type="ECO:0000313" key="1">
    <source>
        <dbReference type="EMBL" id="PWN34269.1"/>
    </source>
</evidence>
<dbReference type="Proteomes" id="UP000245771">
    <property type="component" value="Unassembled WGS sequence"/>
</dbReference>
<dbReference type="InParanoid" id="A0A316V9H8"/>
<dbReference type="Pfam" id="PF21858">
    <property type="entry name" value="DUF6914"/>
    <property type="match status" value="1"/>
</dbReference>
<dbReference type="RefSeq" id="XP_025354571.1">
    <property type="nucleotide sequence ID" value="XM_025500510.1"/>
</dbReference>
<proteinExistence type="predicted"/>
<keyword evidence="2" id="KW-1185">Reference proteome</keyword>
<dbReference type="InterPro" id="IPR054208">
    <property type="entry name" value="DUF6914"/>
</dbReference>
<accession>A0A316V9H8</accession>
<gene>
    <name evidence="1" type="ORF">FA14DRAFT_173966</name>
</gene>
<dbReference type="EMBL" id="KZ819604">
    <property type="protein sequence ID" value="PWN34269.1"/>
    <property type="molecule type" value="Genomic_DNA"/>
</dbReference>
<reference evidence="1 2" key="1">
    <citation type="journal article" date="2018" name="Mol. Biol. Evol.">
        <title>Broad Genomic Sampling Reveals a Smut Pathogenic Ancestry of the Fungal Clade Ustilaginomycotina.</title>
        <authorList>
            <person name="Kijpornyongpan T."/>
            <person name="Mondo S.J."/>
            <person name="Barry K."/>
            <person name="Sandor L."/>
            <person name="Lee J."/>
            <person name="Lipzen A."/>
            <person name="Pangilinan J."/>
            <person name="LaButti K."/>
            <person name="Hainaut M."/>
            <person name="Henrissat B."/>
            <person name="Grigoriev I.V."/>
            <person name="Spatafora J.W."/>
            <person name="Aime M.C."/>
        </authorList>
    </citation>
    <scope>NUCLEOTIDE SEQUENCE [LARGE SCALE GENOMIC DNA]</scope>
    <source>
        <strain evidence="1 2">MCA 3882</strain>
    </source>
</reference>
<organism evidence="1 2">
    <name type="scientific">Meira miltonrushii</name>
    <dbReference type="NCBI Taxonomy" id="1280837"/>
    <lineage>
        <taxon>Eukaryota</taxon>
        <taxon>Fungi</taxon>
        <taxon>Dikarya</taxon>
        <taxon>Basidiomycota</taxon>
        <taxon>Ustilaginomycotina</taxon>
        <taxon>Exobasidiomycetes</taxon>
        <taxon>Exobasidiales</taxon>
        <taxon>Brachybasidiaceae</taxon>
        <taxon>Meira</taxon>
    </lineage>
</organism>
<dbReference type="GeneID" id="37022291"/>
<name>A0A316V9H8_9BASI</name>
<dbReference type="AlphaFoldDB" id="A0A316V9H8"/>
<protein>
    <submittedName>
        <fullName evidence="1">Uncharacterized protein</fullName>
    </submittedName>
</protein>